<keyword evidence="4 9" id="KW-0418">Kinase</keyword>
<evidence type="ECO:0000259" key="10">
    <source>
        <dbReference type="Pfam" id="PF00294"/>
    </source>
</evidence>
<evidence type="ECO:0000256" key="3">
    <source>
        <dbReference type="ARBA" id="ARBA00022741"/>
    </source>
</evidence>
<dbReference type="Pfam" id="PF00294">
    <property type="entry name" value="PfkB"/>
    <property type="match status" value="1"/>
</dbReference>
<feature type="binding site" evidence="9">
    <location>
        <position position="306"/>
    </location>
    <ligand>
        <name>K(+)</name>
        <dbReference type="ChEBI" id="CHEBI:29103"/>
    </ligand>
</feature>
<comment type="activity regulation">
    <text evidence="9">Activated by a monovalent cation that binds near, but not in, the active site. The most likely occupant of the site in vivo is potassium. Ion binding induces a conformational change that may alter substrate affinity.</text>
</comment>
<dbReference type="Gene3D" id="3.40.1190.20">
    <property type="match status" value="1"/>
</dbReference>
<keyword evidence="2 9" id="KW-0479">Metal-binding</keyword>
<evidence type="ECO:0000256" key="7">
    <source>
        <dbReference type="ARBA" id="ARBA00022958"/>
    </source>
</evidence>
<feature type="binding site" evidence="9">
    <location>
        <position position="155"/>
    </location>
    <ligand>
        <name>substrate</name>
    </ligand>
</feature>
<dbReference type="HAMAP" id="MF_01987">
    <property type="entry name" value="Ribokinase"/>
    <property type="match status" value="1"/>
</dbReference>
<feature type="binding site" evidence="9">
    <location>
        <begin position="27"/>
        <end position="29"/>
    </location>
    <ligand>
        <name>substrate</name>
    </ligand>
</feature>
<evidence type="ECO:0000256" key="4">
    <source>
        <dbReference type="ARBA" id="ARBA00022777"/>
    </source>
</evidence>
<keyword evidence="6 9" id="KW-0460">Magnesium</keyword>
<comment type="function">
    <text evidence="9">Catalyzes the phosphorylation of ribose at O-5 in a reaction requiring ATP and magnesium. The resulting D-ribose-5-phosphate can then be used either for sythesis of nucleotides, histidine, and tryptophan, or as a component of the pentose phosphate pathway.</text>
</comment>
<dbReference type="PRINTS" id="PR00990">
    <property type="entry name" value="RIBOKINASE"/>
</dbReference>
<comment type="cofactor">
    <cofactor evidence="9">
        <name>Mg(2+)</name>
        <dbReference type="ChEBI" id="CHEBI:18420"/>
    </cofactor>
    <text evidence="9">Requires a divalent cation, most likely magnesium in vivo, as an electrophilic catalyst to aid phosphoryl group transfer. It is the chelate of the metal and the nucleotide that is the actual substrate.</text>
</comment>
<keyword evidence="7 9" id="KW-0630">Potassium</keyword>
<comment type="pathway">
    <text evidence="9">Carbohydrate metabolism; D-ribose degradation; D-ribose 5-phosphate from beta-D-ribopyranose: step 2/2.</text>
</comment>
<sequence>MMDQHIHELLVNIGTHNQSISVVGSMNADYTVFTERLPQPGETVEGGQLVILPGGKSGNQSASAAKIGAHVSLIGAVGNDSNADFLLAHLHNAGVDTQAIERLEAPSGTTVITVDSEGENTIVYSPGSNGQVTPSLVRKHSETIAQSAVLGLCLESPMDSVIEAARIAHAHNTTVLVNNSPFHEDLPEALREACDILLVNEHEMCQMLHIDEPSDEDWHNFDWDGAIQALQALQIECAVITLGAQGSVVIDHGTCTRIDSVRVQAVDTTGCGDAFMGTILAGLAAGYSLQDSAHCASYVAGFAATGHGAQASYGTVEQITALFNE</sequence>
<keyword evidence="1 9" id="KW-0808">Transferase</keyword>
<dbReference type="AlphaFoldDB" id="A0A8J3ALN8"/>
<feature type="binding site" evidence="9">
    <location>
        <begin position="55"/>
        <end position="59"/>
    </location>
    <ligand>
        <name>substrate</name>
    </ligand>
</feature>
<proteinExistence type="inferred from homology"/>
<dbReference type="InterPro" id="IPR011877">
    <property type="entry name" value="Ribokinase"/>
</dbReference>
<evidence type="ECO:0000256" key="9">
    <source>
        <dbReference type="HAMAP-Rule" id="MF_01987"/>
    </source>
</evidence>
<dbReference type="PANTHER" id="PTHR10584">
    <property type="entry name" value="SUGAR KINASE"/>
    <property type="match status" value="1"/>
</dbReference>
<keyword evidence="3 9" id="KW-0547">Nucleotide-binding</keyword>
<dbReference type="GO" id="GO:0046872">
    <property type="term" value="F:metal ion binding"/>
    <property type="evidence" value="ECO:0007669"/>
    <property type="project" value="UniProtKB-KW"/>
</dbReference>
<comment type="catalytic activity">
    <reaction evidence="9">
        <text>D-ribose + ATP = D-ribose 5-phosphate + ADP + H(+)</text>
        <dbReference type="Rhea" id="RHEA:13697"/>
        <dbReference type="ChEBI" id="CHEBI:15378"/>
        <dbReference type="ChEBI" id="CHEBI:30616"/>
        <dbReference type="ChEBI" id="CHEBI:47013"/>
        <dbReference type="ChEBI" id="CHEBI:78346"/>
        <dbReference type="ChEBI" id="CHEBI:456216"/>
        <dbReference type="EC" id="2.7.1.15"/>
    </reaction>
</comment>
<comment type="subcellular location">
    <subcellularLocation>
        <location evidence="9">Cytoplasm</location>
    </subcellularLocation>
</comment>
<feature type="binding site" evidence="9">
    <location>
        <position position="312"/>
    </location>
    <ligand>
        <name>K(+)</name>
        <dbReference type="ChEBI" id="CHEBI:29103"/>
    </ligand>
</feature>
<feature type="binding site" evidence="9">
    <location>
        <position position="273"/>
    </location>
    <ligand>
        <name>substrate</name>
    </ligand>
</feature>
<dbReference type="Proteomes" id="UP000619536">
    <property type="component" value="Unassembled WGS sequence"/>
</dbReference>
<dbReference type="InterPro" id="IPR002139">
    <property type="entry name" value="Ribo/fructo_kinase"/>
</dbReference>
<feature type="binding site" evidence="9">
    <location>
        <position position="267"/>
    </location>
    <ligand>
        <name>K(+)</name>
        <dbReference type="ChEBI" id="CHEBI:29103"/>
    </ligand>
</feature>
<feature type="domain" description="Carbohydrate kinase PfkB" evidence="10">
    <location>
        <begin position="18"/>
        <end position="312"/>
    </location>
</feature>
<protein>
    <recommendedName>
        <fullName evidence="9">Ribokinase</fullName>
        <shortName evidence="9">RK</shortName>
        <ecNumber evidence="9">2.7.1.15</ecNumber>
    </recommendedName>
</protein>
<feature type="binding site" evidence="9">
    <location>
        <position position="200"/>
    </location>
    <ligand>
        <name>ATP</name>
        <dbReference type="ChEBI" id="CHEBI:30616"/>
    </ligand>
</feature>
<dbReference type="EMBL" id="BMDH01000001">
    <property type="protein sequence ID" value="GGI13172.1"/>
    <property type="molecule type" value="Genomic_DNA"/>
</dbReference>
<keyword evidence="9" id="KW-0963">Cytoplasm</keyword>
<comment type="similarity">
    <text evidence="9">Belongs to the carbohydrate kinase PfkB family. Ribokinase subfamily.</text>
</comment>
<comment type="subunit">
    <text evidence="9">Homodimer.</text>
</comment>
<evidence type="ECO:0000256" key="8">
    <source>
        <dbReference type="ARBA" id="ARBA00023277"/>
    </source>
</evidence>
<feature type="active site" description="Proton acceptor" evidence="9">
    <location>
        <position position="273"/>
    </location>
</feature>
<reference evidence="11" key="2">
    <citation type="submission" date="2020-09" db="EMBL/GenBank/DDBJ databases">
        <authorList>
            <person name="Sun Q."/>
            <person name="Sedlacek I."/>
        </authorList>
    </citation>
    <scope>NUCLEOTIDE SEQUENCE</scope>
    <source>
        <strain evidence="11">CCM 8606</strain>
    </source>
</reference>
<dbReference type="CDD" id="cd01174">
    <property type="entry name" value="ribokinase"/>
    <property type="match status" value="1"/>
</dbReference>
<evidence type="ECO:0000313" key="12">
    <source>
        <dbReference type="Proteomes" id="UP000619536"/>
    </source>
</evidence>
<comment type="caution">
    <text evidence="11">The sequence shown here is derived from an EMBL/GenBank/DDBJ whole genome shotgun (WGS) entry which is preliminary data.</text>
</comment>
<dbReference type="PANTHER" id="PTHR10584:SF166">
    <property type="entry name" value="RIBOKINASE"/>
    <property type="match status" value="1"/>
</dbReference>
<feature type="binding site" evidence="9">
    <location>
        <begin position="241"/>
        <end position="246"/>
    </location>
    <ligand>
        <name>ATP</name>
        <dbReference type="ChEBI" id="CHEBI:30616"/>
    </ligand>
</feature>
<evidence type="ECO:0000256" key="6">
    <source>
        <dbReference type="ARBA" id="ARBA00022842"/>
    </source>
</evidence>
<dbReference type="GO" id="GO:0005829">
    <property type="term" value="C:cytosol"/>
    <property type="evidence" value="ECO:0007669"/>
    <property type="project" value="TreeGrafter"/>
</dbReference>
<dbReference type="InterPro" id="IPR011611">
    <property type="entry name" value="PfkB_dom"/>
</dbReference>
<dbReference type="UniPathway" id="UPA00916">
    <property type="reaction ID" value="UER00889"/>
</dbReference>
<evidence type="ECO:0000256" key="2">
    <source>
        <dbReference type="ARBA" id="ARBA00022723"/>
    </source>
</evidence>
<dbReference type="GO" id="GO:0019303">
    <property type="term" value="P:D-ribose catabolic process"/>
    <property type="evidence" value="ECO:0007669"/>
    <property type="project" value="UniProtKB-UniRule"/>
</dbReference>
<dbReference type="RefSeq" id="WP_229714691.1">
    <property type="nucleotide sequence ID" value="NZ_BMDH01000001.1"/>
</dbReference>
<feature type="binding site" evidence="9">
    <location>
        <begin position="272"/>
        <end position="273"/>
    </location>
    <ligand>
        <name>ATP</name>
        <dbReference type="ChEBI" id="CHEBI:30616"/>
    </ligand>
</feature>
<reference evidence="11" key="1">
    <citation type="journal article" date="2014" name="Int. J. Syst. Evol. Microbiol.">
        <title>Complete genome sequence of Corynebacterium casei LMG S-19264T (=DSM 44701T), isolated from a smear-ripened cheese.</title>
        <authorList>
            <consortium name="US DOE Joint Genome Institute (JGI-PGF)"/>
            <person name="Walter F."/>
            <person name="Albersmeier A."/>
            <person name="Kalinowski J."/>
            <person name="Ruckert C."/>
        </authorList>
    </citation>
    <scope>NUCLEOTIDE SEQUENCE</scope>
    <source>
        <strain evidence="11">CCM 8606</strain>
    </source>
</reference>
<evidence type="ECO:0000256" key="1">
    <source>
        <dbReference type="ARBA" id="ARBA00022679"/>
    </source>
</evidence>
<comment type="caution">
    <text evidence="9">Lacks conserved residue(s) required for the propagation of feature annotation.</text>
</comment>
<accession>A0A8J3ALN8</accession>
<keyword evidence="5 9" id="KW-0067">ATP-binding</keyword>
<dbReference type="InterPro" id="IPR029056">
    <property type="entry name" value="Ribokinase-like"/>
</dbReference>
<name>A0A8J3ALN8_9BIFI</name>
<evidence type="ECO:0000256" key="5">
    <source>
        <dbReference type="ARBA" id="ARBA00022840"/>
    </source>
</evidence>
<dbReference type="SUPFAM" id="SSF53613">
    <property type="entry name" value="Ribokinase-like"/>
    <property type="match status" value="1"/>
</dbReference>
<gene>
    <name evidence="9 11" type="primary">rbsK</name>
    <name evidence="11" type="ORF">GCM10007377_04630</name>
</gene>
<dbReference type="GO" id="GO:0005524">
    <property type="term" value="F:ATP binding"/>
    <property type="evidence" value="ECO:0007669"/>
    <property type="project" value="UniProtKB-UniRule"/>
</dbReference>
<feature type="binding site" evidence="9">
    <location>
        <position position="269"/>
    </location>
    <ligand>
        <name>K(+)</name>
        <dbReference type="ChEBI" id="CHEBI:29103"/>
    </ligand>
</feature>
<keyword evidence="8 9" id="KW-0119">Carbohydrate metabolism</keyword>
<dbReference type="EC" id="2.7.1.15" evidence="9"/>
<keyword evidence="12" id="KW-1185">Reference proteome</keyword>
<organism evidence="11 12">
    <name type="scientific">Galliscardovia ingluviei</name>
    <dbReference type="NCBI Taxonomy" id="1769422"/>
    <lineage>
        <taxon>Bacteria</taxon>
        <taxon>Bacillati</taxon>
        <taxon>Actinomycetota</taxon>
        <taxon>Actinomycetes</taxon>
        <taxon>Bifidobacteriales</taxon>
        <taxon>Bifidobacteriaceae</taxon>
        <taxon>Galliscardovia</taxon>
    </lineage>
</organism>
<feature type="binding site" evidence="9">
    <location>
        <position position="308"/>
    </location>
    <ligand>
        <name>K(+)</name>
        <dbReference type="ChEBI" id="CHEBI:29103"/>
    </ligand>
</feature>
<feature type="binding site" evidence="9">
    <location>
        <position position="303"/>
    </location>
    <ligand>
        <name>K(+)</name>
        <dbReference type="ChEBI" id="CHEBI:29103"/>
    </ligand>
</feature>
<dbReference type="GO" id="GO:0004747">
    <property type="term" value="F:ribokinase activity"/>
    <property type="evidence" value="ECO:0007669"/>
    <property type="project" value="UniProtKB-UniRule"/>
</dbReference>
<evidence type="ECO:0000313" key="11">
    <source>
        <dbReference type="EMBL" id="GGI13172.1"/>
    </source>
</evidence>